<dbReference type="EMBL" id="BDIP01003913">
    <property type="protein sequence ID" value="GIQ88271.1"/>
    <property type="molecule type" value="Genomic_DNA"/>
</dbReference>
<comment type="caution">
    <text evidence="1">The sequence shown here is derived from an EMBL/GenBank/DDBJ whole genome shotgun (WGS) entry which is preliminary data.</text>
</comment>
<keyword evidence="2" id="KW-1185">Reference proteome</keyword>
<proteinExistence type="predicted"/>
<dbReference type="Proteomes" id="UP000265618">
    <property type="component" value="Unassembled WGS sequence"/>
</dbReference>
<accession>A0A9K3GMY4</accession>
<reference evidence="1 2" key="1">
    <citation type="journal article" date="2018" name="PLoS ONE">
        <title>The draft genome of Kipferlia bialata reveals reductive genome evolution in fornicate parasites.</title>
        <authorList>
            <person name="Tanifuji G."/>
            <person name="Takabayashi S."/>
            <person name="Kume K."/>
            <person name="Takagi M."/>
            <person name="Nakayama T."/>
            <person name="Kamikawa R."/>
            <person name="Inagaki Y."/>
            <person name="Hashimoto T."/>
        </authorList>
    </citation>
    <scope>NUCLEOTIDE SEQUENCE [LARGE SCALE GENOMIC DNA]</scope>
    <source>
        <strain evidence="1">NY0173</strain>
    </source>
</reference>
<evidence type="ECO:0000313" key="1">
    <source>
        <dbReference type="EMBL" id="GIQ88271.1"/>
    </source>
</evidence>
<protein>
    <submittedName>
        <fullName evidence="1">Uncharacterized protein</fullName>
    </submittedName>
</protein>
<name>A0A9K3GMY4_9EUKA</name>
<feature type="non-terminal residue" evidence="1">
    <location>
        <position position="1"/>
    </location>
</feature>
<sequence>MKSEEVAKLVSAGWVDKKKGRYFTRTIECQNGPVSLTLTPQKSGPPRLTLSAAMTCEGL</sequence>
<gene>
    <name evidence="1" type="ORF">KIPB_010480</name>
</gene>
<dbReference type="AlphaFoldDB" id="A0A9K3GMY4"/>
<organism evidence="1 2">
    <name type="scientific">Kipferlia bialata</name>
    <dbReference type="NCBI Taxonomy" id="797122"/>
    <lineage>
        <taxon>Eukaryota</taxon>
        <taxon>Metamonada</taxon>
        <taxon>Carpediemonas-like organisms</taxon>
        <taxon>Kipferlia</taxon>
    </lineage>
</organism>
<evidence type="ECO:0000313" key="2">
    <source>
        <dbReference type="Proteomes" id="UP000265618"/>
    </source>
</evidence>